<name>A0A1I5QXM9_9BACI</name>
<dbReference type="EMBL" id="FOXC01000025">
    <property type="protein sequence ID" value="SFP51003.1"/>
    <property type="molecule type" value="Genomic_DNA"/>
</dbReference>
<keyword evidence="1" id="KW-0812">Transmembrane</keyword>
<accession>A0A1I5QXM9</accession>
<sequence length="55" mass="5712">MFTGVTLPFDVSELITAATELLGLIGPFVLLAISFVVVPKLVRLIKGALGNGGKN</sequence>
<dbReference type="STRING" id="306540.SAMN05421839_12535"/>
<evidence type="ECO:0000313" key="3">
    <source>
        <dbReference type="Proteomes" id="UP000242243"/>
    </source>
</evidence>
<proteinExistence type="predicted"/>
<keyword evidence="1" id="KW-0472">Membrane</keyword>
<protein>
    <submittedName>
        <fullName evidence="2">Uncharacterized protein</fullName>
    </submittedName>
</protein>
<gene>
    <name evidence="2" type="ORF">SAMN05421839_12535</name>
</gene>
<evidence type="ECO:0000313" key="2">
    <source>
        <dbReference type="EMBL" id="SFP51003.1"/>
    </source>
</evidence>
<dbReference type="Proteomes" id="UP000242243">
    <property type="component" value="Unassembled WGS sequence"/>
</dbReference>
<dbReference type="RefSeq" id="WP_234987468.1">
    <property type="nucleotide sequence ID" value="NZ_BJWI01000021.1"/>
</dbReference>
<feature type="transmembrane region" description="Helical" evidence="1">
    <location>
        <begin position="14"/>
        <end position="38"/>
    </location>
</feature>
<reference evidence="2 3" key="1">
    <citation type="submission" date="2016-10" db="EMBL/GenBank/DDBJ databases">
        <authorList>
            <person name="de Groot N.N."/>
        </authorList>
    </citation>
    <scope>NUCLEOTIDE SEQUENCE [LARGE SCALE GENOMIC DNA]</scope>
    <source>
        <strain evidence="2 3">DSM 17073</strain>
    </source>
</reference>
<organism evidence="2 3">
    <name type="scientific">Halolactibacillus halophilus</name>
    <dbReference type="NCBI Taxonomy" id="306540"/>
    <lineage>
        <taxon>Bacteria</taxon>
        <taxon>Bacillati</taxon>
        <taxon>Bacillota</taxon>
        <taxon>Bacilli</taxon>
        <taxon>Bacillales</taxon>
        <taxon>Bacillaceae</taxon>
        <taxon>Halolactibacillus</taxon>
    </lineage>
</organism>
<dbReference type="AlphaFoldDB" id="A0A1I5QXM9"/>
<evidence type="ECO:0000256" key="1">
    <source>
        <dbReference type="SAM" id="Phobius"/>
    </source>
</evidence>
<keyword evidence="1" id="KW-1133">Transmembrane helix</keyword>